<dbReference type="PANTHER" id="PTHR11452:SF75">
    <property type="entry name" value="ALPHA-GALACTOSIDASE MEL1"/>
    <property type="match status" value="1"/>
</dbReference>
<dbReference type="GO" id="GO:0005975">
    <property type="term" value="P:carbohydrate metabolic process"/>
    <property type="evidence" value="ECO:0007669"/>
    <property type="project" value="InterPro"/>
</dbReference>
<dbReference type="PATRIC" id="fig|1214101.3.peg.2162"/>
<dbReference type="Gene3D" id="3.20.20.70">
    <property type="entry name" value="Aldolase class I"/>
    <property type="match status" value="1"/>
</dbReference>
<dbReference type="SUPFAM" id="SSF51445">
    <property type="entry name" value="(Trans)glycosidases"/>
    <property type="match status" value="1"/>
</dbReference>
<dbReference type="AlphaFoldDB" id="K4QZJ7"/>
<dbReference type="InterPro" id="IPR013785">
    <property type="entry name" value="Aldolase_TIM"/>
</dbReference>
<keyword evidence="2" id="KW-0378">Hydrolase</keyword>
<protein>
    <submittedName>
        <fullName evidence="5">Carbohydrate binding family 6</fullName>
    </submittedName>
</protein>
<dbReference type="InterPro" id="IPR002241">
    <property type="entry name" value="Glyco_hydro_27"/>
</dbReference>
<keyword evidence="3" id="KW-0326">Glycosidase</keyword>
<evidence type="ECO:0000256" key="4">
    <source>
        <dbReference type="SAM" id="SignalP"/>
    </source>
</evidence>
<dbReference type="Pfam" id="PF16499">
    <property type="entry name" value="Melibiase_2"/>
    <property type="match status" value="1"/>
</dbReference>
<proteinExistence type="inferred from homology"/>
<dbReference type="STRING" id="1214101.BN159_2129"/>
<keyword evidence="4" id="KW-0732">Signal</keyword>
<keyword evidence="6" id="KW-1185">Reference proteome</keyword>
<evidence type="ECO:0000256" key="2">
    <source>
        <dbReference type="ARBA" id="ARBA00022801"/>
    </source>
</evidence>
<sequence length="240" mass="25868">MRSSSYSPLPGRRPRTLVVPALAAALTVAFATAAPAARTETARPTYAKPYMGWTSWSMQSSKYPGLNPNGDYSYLSEANVTQQTDAMAAKLKPYGYEYVNIDAGWWMDWSWKPHYDEYGRQQADPERFPSGMKAVADRIHAKGLKAGIYLPVGLEKQAYGEGKTPIWNAGRIGVPTSMATARLPSPSLFRVEAKGILAAMADTDVNVTVSDSVLVGPTAGLAGRQACGDLVRPPPGGRGR</sequence>
<reference evidence="5 6" key="1">
    <citation type="journal article" date="2012" name="J. Bacteriol.">
        <title>Genome sequence of the bacterium Streptomyces davawensis JCM 4913 and heterologous production of the unique antibiotic roseoflavin.</title>
        <authorList>
            <person name="Jankowitsch F."/>
            <person name="Schwarz J."/>
            <person name="Ruckert C."/>
            <person name="Gust B."/>
            <person name="Szczepanowski R."/>
            <person name="Blom J."/>
            <person name="Pelzer S."/>
            <person name="Kalinowski J."/>
            <person name="Mack M."/>
        </authorList>
    </citation>
    <scope>NUCLEOTIDE SEQUENCE [LARGE SCALE GENOMIC DNA]</scope>
    <source>
        <strain evidence="6">DSM 101723 / JCM 4913 / KCC S-0913 / 768</strain>
    </source>
</reference>
<dbReference type="KEGG" id="sdv:BN159_2129"/>
<feature type="chain" id="PRO_5038900783" evidence="4">
    <location>
        <begin position="34"/>
        <end position="240"/>
    </location>
</feature>
<dbReference type="HOGENOM" id="CLU_1155843_0_0_11"/>
<dbReference type="InterPro" id="IPR017853">
    <property type="entry name" value="GH"/>
</dbReference>
<gene>
    <name evidence="5" type="ORF">BN159_2129</name>
</gene>
<dbReference type="EMBL" id="HE971709">
    <property type="protein sequence ID" value="CCK26508.1"/>
    <property type="molecule type" value="Genomic_DNA"/>
</dbReference>
<organism evidence="5 6">
    <name type="scientific">Streptomyces davaonensis (strain DSM 101723 / JCM 4913 / KCC S-0913 / 768)</name>
    <dbReference type="NCBI Taxonomy" id="1214101"/>
    <lineage>
        <taxon>Bacteria</taxon>
        <taxon>Bacillati</taxon>
        <taxon>Actinomycetota</taxon>
        <taxon>Actinomycetes</taxon>
        <taxon>Kitasatosporales</taxon>
        <taxon>Streptomycetaceae</taxon>
        <taxon>Streptomyces</taxon>
    </lineage>
</organism>
<evidence type="ECO:0000256" key="3">
    <source>
        <dbReference type="ARBA" id="ARBA00023295"/>
    </source>
</evidence>
<evidence type="ECO:0000313" key="6">
    <source>
        <dbReference type="Proteomes" id="UP000008043"/>
    </source>
</evidence>
<evidence type="ECO:0000313" key="5">
    <source>
        <dbReference type="EMBL" id="CCK26508.1"/>
    </source>
</evidence>
<comment type="similarity">
    <text evidence="1">Belongs to the glycosyl hydrolase 27 family.</text>
</comment>
<dbReference type="GO" id="GO:0004553">
    <property type="term" value="F:hydrolase activity, hydrolyzing O-glycosyl compounds"/>
    <property type="evidence" value="ECO:0007669"/>
    <property type="project" value="InterPro"/>
</dbReference>
<dbReference type="eggNOG" id="COG1501">
    <property type="taxonomic scope" value="Bacteria"/>
</dbReference>
<dbReference type="Proteomes" id="UP000008043">
    <property type="component" value="Chromosome"/>
</dbReference>
<dbReference type="PANTHER" id="PTHR11452">
    <property type="entry name" value="ALPHA-GALACTOSIDASE/ALPHA-N-ACETYLGALACTOSAMINIDASE"/>
    <property type="match status" value="1"/>
</dbReference>
<evidence type="ECO:0000256" key="1">
    <source>
        <dbReference type="ARBA" id="ARBA00009743"/>
    </source>
</evidence>
<name>K4QZJ7_STRDJ</name>
<feature type="signal peptide" evidence="4">
    <location>
        <begin position="1"/>
        <end position="33"/>
    </location>
</feature>
<accession>K4QZJ7</accession>